<dbReference type="NCBIfam" id="NF002958">
    <property type="entry name" value="PRK03620.1"/>
    <property type="match status" value="1"/>
</dbReference>
<comment type="caution">
    <text evidence="9">The sequence shown here is derived from an EMBL/GenBank/DDBJ whole genome shotgun (WGS) entry which is preliminary data.</text>
</comment>
<dbReference type="RefSeq" id="WP_116417894.1">
    <property type="nucleotide sequence ID" value="NZ_NBXC01000012.1"/>
</dbReference>
<dbReference type="SUPFAM" id="SSF51569">
    <property type="entry name" value="Aldolase"/>
    <property type="match status" value="1"/>
</dbReference>
<dbReference type="PANTHER" id="PTHR12128:SF19">
    <property type="entry name" value="5-DEHYDRO-4-DEOXYGLUCARATE DEHYDRATASE 2-RELATED"/>
    <property type="match status" value="1"/>
</dbReference>
<evidence type="ECO:0000256" key="6">
    <source>
        <dbReference type="PIRNR" id="PIRNR001365"/>
    </source>
</evidence>
<dbReference type="OrthoDB" id="8995637at2"/>
<comment type="catalytic activity">
    <reaction evidence="1 5">
        <text>5-dehydro-4-deoxy-D-glucarate + H(+) = 2,5-dioxopentanoate + CO2 + H2O</text>
        <dbReference type="Rhea" id="RHEA:24608"/>
        <dbReference type="ChEBI" id="CHEBI:15377"/>
        <dbReference type="ChEBI" id="CHEBI:15378"/>
        <dbReference type="ChEBI" id="CHEBI:16526"/>
        <dbReference type="ChEBI" id="CHEBI:42819"/>
        <dbReference type="ChEBI" id="CHEBI:58136"/>
        <dbReference type="EC" id="4.2.1.41"/>
    </reaction>
</comment>
<evidence type="ECO:0000256" key="5">
    <source>
        <dbReference type="HAMAP-Rule" id="MF_00694"/>
    </source>
</evidence>
<evidence type="ECO:0000256" key="4">
    <source>
        <dbReference type="ARBA" id="ARBA00023239"/>
    </source>
</evidence>
<evidence type="ECO:0000313" key="9">
    <source>
        <dbReference type="EMBL" id="RFA28101.1"/>
    </source>
</evidence>
<evidence type="ECO:0000256" key="8">
    <source>
        <dbReference type="PIRSR" id="PIRSR001365-2"/>
    </source>
</evidence>
<accession>A0A3E0WBW7</accession>
<evidence type="ECO:0000256" key="3">
    <source>
        <dbReference type="ARBA" id="ARBA00007592"/>
    </source>
</evidence>
<feature type="active site" description="Schiff-base intermediate with substrate" evidence="7">
    <location>
        <position position="158"/>
    </location>
</feature>
<dbReference type="SMART" id="SM01130">
    <property type="entry name" value="DHDPS"/>
    <property type="match status" value="1"/>
</dbReference>
<evidence type="ECO:0000256" key="7">
    <source>
        <dbReference type="PIRSR" id="PIRSR001365-1"/>
    </source>
</evidence>
<reference evidence="9 10" key="1">
    <citation type="submission" date="2017-04" db="EMBL/GenBank/DDBJ databases">
        <title>Comparative genome analysis of Subtercola boreus.</title>
        <authorList>
            <person name="Cho Y.-J."/>
            <person name="Cho A."/>
            <person name="Kim O.-S."/>
            <person name="Lee J.-I."/>
        </authorList>
    </citation>
    <scope>NUCLEOTIDE SEQUENCE [LARGE SCALE GENOMIC DNA]</scope>
    <source>
        <strain evidence="9 10">P28004</strain>
    </source>
</reference>
<dbReference type="Proteomes" id="UP000257080">
    <property type="component" value="Unassembled WGS sequence"/>
</dbReference>
<evidence type="ECO:0000313" key="10">
    <source>
        <dbReference type="Proteomes" id="UP000257080"/>
    </source>
</evidence>
<feature type="active site" description="Proton donor/acceptor" evidence="7">
    <location>
        <position position="133"/>
    </location>
</feature>
<dbReference type="InterPro" id="IPR013785">
    <property type="entry name" value="Aldolase_TIM"/>
</dbReference>
<proteinExistence type="inferred from homology"/>
<dbReference type="GO" id="GO:0047448">
    <property type="term" value="F:5-dehydro-4-deoxyglucarate dehydratase activity"/>
    <property type="evidence" value="ECO:0007669"/>
    <property type="project" value="UniProtKB-UniRule"/>
</dbReference>
<dbReference type="PIRSF" id="PIRSF001365">
    <property type="entry name" value="DHDPS"/>
    <property type="match status" value="1"/>
</dbReference>
<name>A0A3E0WBW7_9MICO</name>
<dbReference type="InterPro" id="IPR017655">
    <property type="entry name" value="Dehydro-deoxyglucarate_dehyd"/>
</dbReference>
<organism evidence="9 10">
    <name type="scientific">Subtercola boreus</name>
    <dbReference type="NCBI Taxonomy" id="120213"/>
    <lineage>
        <taxon>Bacteria</taxon>
        <taxon>Bacillati</taxon>
        <taxon>Actinomycetota</taxon>
        <taxon>Actinomycetes</taxon>
        <taxon>Micrococcales</taxon>
        <taxon>Microbacteriaceae</taxon>
        <taxon>Subtercola</taxon>
    </lineage>
</organism>
<dbReference type="EC" id="4.2.1.41" evidence="5"/>
<dbReference type="HAMAP" id="MF_00694">
    <property type="entry name" value="KDGDH"/>
    <property type="match status" value="1"/>
</dbReference>
<dbReference type="Gene3D" id="3.20.20.70">
    <property type="entry name" value="Aldolase class I"/>
    <property type="match status" value="1"/>
</dbReference>
<dbReference type="GO" id="GO:0008840">
    <property type="term" value="F:4-hydroxy-tetrahydrodipicolinate synthase activity"/>
    <property type="evidence" value="ECO:0007669"/>
    <property type="project" value="TreeGrafter"/>
</dbReference>
<dbReference type="Pfam" id="PF00701">
    <property type="entry name" value="DHDPS"/>
    <property type="match status" value="1"/>
</dbReference>
<dbReference type="UniPathway" id="UPA00564">
    <property type="reaction ID" value="UER00628"/>
</dbReference>
<dbReference type="AlphaFoldDB" id="A0A3E0WBW7"/>
<sequence>MDLQGLLFFPVTPFANDGSVDVDLLARHVADGVAAGAASVFAACGTGEFHALTVAEVIEVGTVAVEAAAGRVPVLVGTGGSVAAAIETARGLGRAGAEGLLLLPPYLILASERGLVDYVSQIAASSPIPVIVYQRSGMIFSPDVVVELAKLPNVIGLKDGVGDLTRMQATVSAVRAAGFDSFMFFNGLPTAEVSMRAYRAVGVPLYSSAVFAFAPDIALAFYRAFAADDDETLEWLLREFFIPFTRIRDRQLGYHVSLVKAAASVDGRPLGPVRAPLTAPLAADLDDLRNLLATARTALEERSLVAGDATGAHA</sequence>
<comment type="pathway">
    <text evidence="2 5">Carbohydrate acid metabolism; D-glucarate degradation; 2,5-dioxopentanoate from D-glucarate: step 2/2.</text>
</comment>
<dbReference type="GO" id="GO:0042838">
    <property type="term" value="P:D-glucarate catabolic process"/>
    <property type="evidence" value="ECO:0007669"/>
    <property type="project" value="UniProtKB-UniRule"/>
</dbReference>
<evidence type="ECO:0000256" key="1">
    <source>
        <dbReference type="ARBA" id="ARBA00001446"/>
    </source>
</evidence>
<comment type="similarity">
    <text evidence="3 5 6">Belongs to the DapA family.</text>
</comment>
<evidence type="ECO:0000256" key="2">
    <source>
        <dbReference type="ARBA" id="ARBA00004983"/>
    </source>
</evidence>
<feature type="binding site" evidence="8">
    <location>
        <position position="46"/>
    </location>
    <ligand>
        <name>pyruvate</name>
        <dbReference type="ChEBI" id="CHEBI:15361"/>
    </ligand>
</feature>
<dbReference type="EMBL" id="NBXE01000017">
    <property type="protein sequence ID" value="RFA28101.1"/>
    <property type="molecule type" value="Genomic_DNA"/>
</dbReference>
<keyword evidence="4 5" id="KW-0456">Lyase</keyword>
<protein>
    <recommendedName>
        <fullName evidence="5">Probable 5-dehydro-4-deoxyglucarate dehydratase</fullName>
        <ecNumber evidence="5">4.2.1.41</ecNumber>
    </recommendedName>
    <alternativeName>
        <fullName evidence="5">5-keto-4-deoxy-glucarate dehydratase</fullName>
        <shortName evidence="5">KDGDH</shortName>
    </alternativeName>
</protein>
<dbReference type="InterPro" id="IPR002220">
    <property type="entry name" value="DapA-like"/>
</dbReference>
<gene>
    <name evidence="9" type="ORF">B7R25_05125</name>
</gene>
<dbReference type="PANTHER" id="PTHR12128">
    <property type="entry name" value="DIHYDRODIPICOLINATE SYNTHASE"/>
    <property type="match status" value="1"/>
</dbReference>